<sequence>MGASAAELDLWKIVDEAAVLGLGAGPAGRGVVISTAPLPRKRRRDRAWGGNGRRRTCGRCGADAPIELGALGHATTENFPRFVAVAACLINGMRTVWRKGVRVDTCLPGQSRWMVRGSDYGHAFEDTKLAFRKET</sequence>
<organism evidence="1 2">
    <name type="scientific">Colletotrichum orbiculare (strain 104-T / ATCC 96160 / CBS 514.97 / LARS 414 / MAFF 240422)</name>
    <name type="common">Cucumber anthracnose fungus</name>
    <name type="synonym">Colletotrichum lagenarium</name>
    <dbReference type="NCBI Taxonomy" id="1213857"/>
    <lineage>
        <taxon>Eukaryota</taxon>
        <taxon>Fungi</taxon>
        <taxon>Dikarya</taxon>
        <taxon>Ascomycota</taxon>
        <taxon>Pezizomycotina</taxon>
        <taxon>Sordariomycetes</taxon>
        <taxon>Hypocreomycetidae</taxon>
        <taxon>Glomerellales</taxon>
        <taxon>Glomerellaceae</taxon>
        <taxon>Colletotrichum</taxon>
        <taxon>Colletotrichum orbiculare species complex</taxon>
    </lineage>
</organism>
<evidence type="ECO:0000313" key="2">
    <source>
        <dbReference type="Proteomes" id="UP000014480"/>
    </source>
</evidence>
<comment type="caution">
    <text evidence="1">The sequence shown here is derived from an EMBL/GenBank/DDBJ whole genome shotgun (WGS) entry which is preliminary data.</text>
</comment>
<dbReference type="AlphaFoldDB" id="A0A484G7Y3"/>
<name>A0A484G7Y3_COLOR</name>
<protein>
    <submittedName>
        <fullName evidence="1">Uncharacterized protein</fullName>
    </submittedName>
</protein>
<gene>
    <name evidence="1" type="ORF">Cob_v000094</name>
</gene>
<proteinExistence type="predicted"/>
<reference evidence="2" key="1">
    <citation type="journal article" date="2013" name="New Phytol.">
        <title>Comparative genomic and transcriptomic analyses reveal the hemibiotrophic stage shift of Colletotrichum fungi.</title>
        <authorList>
            <person name="Gan P."/>
            <person name="Ikeda K."/>
            <person name="Irieda H."/>
            <person name="Narusaka M."/>
            <person name="O'Connell R.J."/>
            <person name="Narusaka Y."/>
            <person name="Takano Y."/>
            <person name="Kubo Y."/>
            <person name="Shirasu K."/>
        </authorList>
    </citation>
    <scope>NUCLEOTIDE SEQUENCE [LARGE SCALE GENOMIC DNA]</scope>
    <source>
        <strain evidence="2">104-T / ATCC 96160 / CBS 514.97 / LARS 414 / MAFF 240422</strain>
    </source>
</reference>
<evidence type="ECO:0000313" key="1">
    <source>
        <dbReference type="EMBL" id="TDZ25707.1"/>
    </source>
</evidence>
<dbReference type="Proteomes" id="UP000014480">
    <property type="component" value="Unassembled WGS sequence"/>
</dbReference>
<dbReference type="EMBL" id="AMCV02000001">
    <property type="protein sequence ID" value="TDZ25707.1"/>
    <property type="molecule type" value="Genomic_DNA"/>
</dbReference>
<reference evidence="2" key="2">
    <citation type="journal article" date="2019" name="Mol. Plant Microbe Interact.">
        <title>Genome sequence resources for four phytopathogenic fungi from the Colletotrichum orbiculare species complex.</title>
        <authorList>
            <person name="Gan P."/>
            <person name="Tsushima A."/>
            <person name="Narusaka M."/>
            <person name="Narusaka Y."/>
            <person name="Takano Y."/>
            <person name="Kubo Y."/>
            <person name="Shirasu K."/>
        </authorList>
    </citation>
    <scope>GENOME REANNOTATION</scope>
    <source>
        <strain evidence="2">104-T / ATCC 96160 / CBS 514.97 / LARS 414 / MAFF 240422</strain>
    </source>
</reference>
<accession>A0A484G7Y3</accession>
<keyword evidence="2" id="KW-1185">Reference proteome</keyword>